<feature type="compositionally biased region" description="Acidic residues" evidence="13">
    <location>
        <begin position="440"/>
        <end position="452"/>
    </location>
</feature>
<evidence type="ECO:0000256" key="3">
    <source>
        <dbReference type="ARBA" id="ARBA00004496"/>
    </source>
</evidence>
<proteinExistence type="inferred from homology"/>
<dbReference type="GO" id="GO:0005737">
    <property type="term" value="C:cytoplasm"/>
    <property type="evidence" value="ECO:0007669"/>
    <property type="project" value="UniProtKB-SubCell"/>
</dbReference>
<evidence type="ECO:0000256" key="7">
    <source>
        <dbReference type="ARBA" id="ARBA00022722"/>
    </source>
</evidence>
<keyword evidence="6" id="KW-0963">Cytoplasm</keyword>
<comment type="caution">
    <text evidence="15">The sequence shown here is derived from an EMBL/GenBank/DDBJ whole genome shotgun (WGS) entry which is preliminary data.</text>
</comment>
<name>A0AAV7PTR9_PLEWA</name>
<protein>
    <recommendedName>
        <fullName evidence="5">Putative nuclease HARBI1</fullName>
    </recommendedName>
    <alternativeName>
        <fullName evidence="11">Harbinger transposase-derived nuclease</fullName>
    </alternativeName>
</protein>
<evidence type="ECO:0000256" key="11">
    <source>
        <dbReference type="ARBA" id="ARBA00030126"/>
    </source>
</evidence>
<dbReference type="InterPro" id="IPR027806">
    <property type="entry name" value="HARBI1_dom"/>
</dbReference>
<gene>
    <name evidence="15" type="ORF">NDU88_009953</name>
</gene>
<keyword evidence="8" id="KW-0479">Metal-binding</keyword>
<comment type="function">
    <text evidence="12">Transposase-derived protein that may have nuclease activity. Does not have transposase activity.</text>
</comment>
<dbReference type="GO" id="GO:0004518">
    <property type="term" value="F:nuclease activity"/>
    <property type="evidence" value="ECO:0007669"/>
    <property type="project" value="UniProtKB-KW"/>
</dbReference>
<evidence type="ECO:0000256" key="13">
    <source>
        <dbReference type="SAM" id="MobiDB-lite"/>
    </source>
</evidence>
<evidence type="ECO:0000256" key="12">
    <source>
        <dbReference type="ARBA" id="ARBA00045850"/>
    </source>
</evidence>
<evidence type="ECO:0000313" key="16">
    <source>
        <dbReference type="Proteomes" id="UP001066276"/>
    </source>
</evidence>
<dbReference type="PANTHER" id="PTHR22930:SF282">
    <property type="entry name" value="NUCLEASE HARBI1-RELATED"/>
    <property type="match status" value="1"/>
</dbReference>
<feature type="domain" description="DDE Tnp4" evidence="14">
    <location>
        <begin position="262"/>
        <end position="414"/>
    </location>
</feature>
<evidence type="ECO:0000313" key="15">
    <source>
        <dbReference type="EMBL" id="KAJ1131618.1"/>
    </source>
</evidence>
<evidence type="ECO:0000256" key="6">
    <source>
        <dbReference type="ARBA" id="ARBA00022490"/>
    </source>
</evidence>
<dbReference type="GO" id="GO:0016787">
    <property type="term" value="F:hydrolase activity"/>
    <property type="evidence" value="ECO:0007669"/>
    <property type="project" value="UniProtKB-KW"/>
</dbReference>
<keyword evidence="10" id="KW-0539">Nucleus</keyword>
<dbReference type="Proteomes" id="UP001066276">
    <property type="component" value="Chromosome 7"/>
</dbReference>
<dbReference type="GO" id="GO:0046872">
    <property type="term" value="F:metal ion binding"/>
    <property type="evidence" value="ECO:0007669"/>
    <property type="project" value="UniProtKB-KW"/>
</dbReference>
<evidence type="ECO:0000256" key="1">
    <source>
        <dbReference type="ARBA" id="ARBA00001968"/>
    </source>
</evidence>
<evidence type="ECO:0000256" key="2">
    <source>
        <dbReference type="ARBA" id="ARBA00004123"/>
    </source>
</evidence>
<organism evidence="15 16">
    <name type="scientific">Pleurodeles waltl</name>
    <name type="common">Iberian ribbed newt</name>
    <dbReference type="NCBI Taxonomy" id="8319"/>
    <lineage>
        <taxon>Eukaryota</taxon>
        <taxon>Metazoa</taxon>
        <taxon>Chordata</taxon>
        <taxon>Craniata</taxon>
        <taxon>Vertebrata</taxon>
        <taxon>Euteleostomi</taxon>
        <taxon>Amphibia</taxon>
        <taxon>Batrachia</taxon>
        <taxon>Caudata</taxon>
        <taxon>Salamandroidea</taxon>
        <taxon>Salamandridae</taxon>
        <taxon>Pleurodelinae</taxon>
        <taxon>Pleurodeles</taxon>
    </lineage>
</organism>
<evidence type="ECO:0000259" key="14">
    <source>
        <dbReference type="Pfam" id="PF13359"/>
    </source>
</evidence>
<keyword evidence="9" id="KW-0378">Hydrolase</keyword>
<evidence type="ECO:0000256" key="10">
    <source>
        <dbReference type="ARBA" id="ARBA00023242"/>
    </source>
</evidence>
<dbReference type="EMBL" id="JANPWB010000011">
    <property type="protein sequence ID" value="KAJ1131618.1"/>
    <property type="molecule type" value="Genomic_DNA"/>
</dbReference>
<evidence type="ECO:0000256" key="4">
    <source>
        <dbReference type="ARBA" id="ARBA00006958"/>
    </source>
</evidence>
<evidence type="ECO:0000256" key="8">
    <source>
        <dbReference type="ARBA" id="ARBA00022723"/>
    </source>
</evidence>
<comment type="cofactor">
    <cofactor evidence="1">
        <name>a divalent metal cation</name>
        <dbReference type="ChEBI" id="CHEBI:60240"/>
    </cofactor>
</comment>
<sequence length="464" mass="52306">MAVKPAAVRTATAGAHRHWLLKPIGFNVNQCGLAPRSSTAYRRGVPRQRIDLTSHCHTSQVRQSPFQGPTWPNYQLRHTYLGHAPTLIQPIQCIGNRVMCKLWLRTCGWLDSVLAVVLHRPRPLGHARRGRNLPVYRPLVDLSTMEERHVILTYRLDQATIQELCAQLEPDLMSPIRQPTGIPPLVQVLSVLHFLASGSFQTTVAISSGMSQPMFSKVLSRVLSALLKHMRSYIVFPEVGDLPTVKGDFYALGHIPNIIGAIDGTHVALVAPSRSEQVYRNRKSYHSMNVQMVCLADQYISHVNAKFPGSVHDAYILRNSSIPYVMGQLQRHRVWLLGDSGFPNLSWLLTPVRNPRTRAEERYNEAHGRTRRVIERTFGLLNARFRCLHMTGGSLMYSPKKVCQIIVACCMLHNLALRRQVPFLQEDGPDGGAVAAVEPVESEEEEAEEDDIENRNTVIQQYFQ</sequence>
<reference evidence="15" key="1">
    <citation type="journal article" date="2022" name="bioRxiv">
        <title>Sequencing and chromosome-scale assembly of the giantPleurodeles waltlgenome.</title>
        <authorList>
            <person name="Brown T."/>
            <person name="Elewa A."/>
            <person name="Iarovenko S."/>
            <person name="Subramanian E."/>
            <person name="Araus A.J."/>
            <person name="Petzold A."/>
            <person name="Susuki M."/>
            <person name="Suzuki K.-i.T."/>
            <person name="Hayashi T."/>
            <person name="Toyoda A."/>
            <person name="Oliveira C."/>
            <person name="Osipova E."/>
            <person name="Leigh N.D."/>
            <person name="Simon A."/>
            <person name="Yun M.H."/>
        </authorList>
    </citation>
    <scope>NUCLEOTIDE SEQUENCE</scope>
    <source>
        <strain evidence="15">20211129_DDA</strain>
        <tissue evidence="15">Liver</tissue>
    </source>
</reference>
<dbReference type="GO" id="GO:0005634">
    <property type="term" value="C:nucleus"/>
    <property type="evidence" value="ECO:0007669"/>
    <property type="project" value="UniProtKB-SubCell"/>
</dbReference>
<evidence type="ECO:0000256" key="5">
    <source>
        <dbReference type="ARBA" id="ARBA00015519"/>
    </source>
</evidence>
<comment type="subcellular location">
    <subcellularLocation>
        <location evidence="3">Cytoplasm</location>
    </subcellularLocation>
    <subcellularLocation>
        <location evidence="2">Nucleus</location>
    </subcellularLocation>
</comment>
<accession>A0AAV7PTR9</accession>
<comment type="similarity">
    <text evidence="4">Belongs to the HARBI1 family.</text>
</comment>
<dbReference type="PRINTS" id="PR02086">
    <property type="entry name" value="PUTNUCHARBI1"/>
</dbReference>
<evidence type="ECO:0000256" key="9">
    <source>
        <dbReference type="ARBA" id="ARBA00022801"/>
    </source>
</evidence>
<feature type="region of interest" description="Disordered" evidence="13">
    <location>
        <begin position="438"/>
        <end position="464"/>
    </location>
</feature>
<keyword evidence="16" id="KW-1185">Reference proteome</keyword>
<dbReference type="PANTHER" id="PTHR22930">
    <property type="match status" value="1"/>
</dbReference>
<dbReference type="InterPro" id="IPR045249">
    <property type="entry name" value="HARBI1-like"/>
</dbReference>
<keyword evidence="7" id="KW-0540">Nuclease</keyword>
<feature type="compositionally biased region" description="Polar residues" evidence="13">
    <location>
        <begin position="455"/>
        <end position="464"/>
    </location>
</feature>
<dbReference type="InterPro" id="IPR026103">
    <property type="entry name" value="HARBI1_animal"/>
</dbReference>
<dbReference type="Pfam" id="PF13359">
    <property type="entry name" value="DDE_Tnp_4"/>
    <property type="match status" value="1"/>
</dbReference>
<dbReference type="AlphaFoldDB" id="A0AAV7PTR9"/>